<gene>
    <name evidence="2" type="ORF">MtrunA17_Chr7g0232911</name>
</gene>
<dbReference type="AlphaFoldDB" id="A0A396GWV9"/>
<sequence>MMTLVLDCESGWIDRRRRILAAGGVVFFGSGSIQLQPFMAVLLFNDRSHLCSRSEPLN</sequence>
<dbReference type="EMBL" id="PSQE01000007">
    <property type="protein sequence ID" value="RHN45582.1"/>
    <property type="molecule type" value="Genomic_DNA"/>
</dbReference>
<evidence type="ECO:0008006" key="3">
    <source>
        <dbReference type="Google" id="ProtNLM"/>
    </source>
</evidence>
<comment type="caution">
    <text evidence="2">The sequence shown here is derived from an EMBL/GenBank/DDBJ whole genome shotgun (WGS) entry which is preliminary data.</text>
</comment>
<organism evidence="2">
    <name type="scientific">Medicago truncatula</name>
    <name type="common">Barrel medic</name>
    <name type="synonym">Medicago tribuloides</name>
    <dbReference type="NCBI Taxonomy" id="3880"/>
    <lineage>
        <taxon>Eukaryota</taxon>
        <taxon>Viridiplantae</taxon>
        <taxon>Streptophyta</taxon>
        <taxon>Embryophyta</taxon>
        <taxon>Tracheophyta</taxon>
        <taxon>Spermatophyta</taxon>
        <taxon>Magnoliopsida</taxon>
        <taxon>eudicotyledons</taxon>
        <taxon>Gunneridae</taxon>
        <taxon>Pentapetalae</taxon>
        <taxon>rosids</taxon>
        <taxon>fabids</taxon>
        <taxon>Fabales</taxon>
        <taxon>Fabaceae</taxon>
        <taxon>Papilionoideae</taxon>
        <taxon>50 kb inversion clade</taxon>
        <taxon>NPAAA clade</taxon>
        <taxon>Hologalegina</taxon>
        <taxon>IRL clade</taxon>
        <taxon>Trifolieae</taxon>
        <taxon>Medicago</taxon>
    </lineage>
</organism>
<accession>A0A396GWV9</accession>
<keyword evidence="1" id="KW-0812">Transmembrane</keyword>
<dbReference type="Gramene" id="rna39955">
    <property type="protein sequence ID" value="RHN45582.1"/>
    <property type="gene ID" value="gene39955"/>
</dbReference>
<reference evidence="2" key="1">
    <citation type="journal article" date="2018" name="Nat. Plants">
        <title>Whole-genome landscape of Medicago truncatula symbiotic genes.</title>
        <authorList>
            <person name="Pecrix Y."/>
            <person name="Gamas P."/>
            <person name="Carrere S."/>
        </authorList>
    </citation>
    <scope>NUCLEOTIDE SEQUENCE</scope>
    <source>
        <tissue evidence="2">Leaves</tissue>
    </source>
</reference>
<feature type="transmembrane region" description="Helical" evidence="1">
    <location>
        <begin position="20"/>
        <end position="44"/>
    </location>
</feature>
<keyword evidence="1" id="KW-0472">Membrane</keyword>
<keyword evidence="1" id="KW-1133">Transmembrane helix</keyword>
<evidence type="ECO:0000256" key="1">
    <source>
        <dbReference type="SAM" id="Phobius"/>
    </source>
</evidence>
<name>A0A396GWV9_MEDTR</name>
<protein>
    <recommendedName>
        <fullName evidence="3">Transmembrane protein</fullName>
    </recommendedName>
</protein>
<dbReference type="Proteomes" id="UP000265566">
    <property type="component" value="Chromosome 7"/>
</dbReference>
<evidence type="ECO:0000313" key="2">
    <source>
        <dbReference type="EMBL" id="RHN45582.1"/>
    </source>
</evidence>
<proteinExistence type="predicted"/>